<dbReference type="OrthoDB" id="9805856at2"/>
<dbReference type="AlphaFoldDB" id="A0A6C2CA37"/>
<name>A0A6C2CA37_9LACO</name>
<feature type="domain" description="HTH cro/C1-type" evidence="1">
    <location>
        <begin position="7"/>
        <end position="59"/>
    </location>
</feature>
<comment type="caution">
    <text evidence="2">The sequence shown here is derived from an EMBL/GenBank/DDBJ whole genome shotgun (WGS) entry which is preliminary data.</text>
</comment>
<accession>A0A6C2CA37</accession>
<reference evidence="2 3" key="1">
    <citation type="submission" date="2019-01" db="EMBL/GenBank/DDBJ databases">
        <title>Weissella sp. nov., a novel lactic acid bacterium isolated from animal feces.</title>
        <authorList>
            <person name="Wang L.-T."/>
        </authorList>
    </citation>
    <scope>NUCLEOTIDE SEQUENCE [LARGE SCALE GENOMIC DNA]</scope>
    <source>
        <strain evidence="2 3">8H-2</strain>
    </source>
</reference>
<dbReference type="Proteomes" id="UP000371977">
    <property type="component" value="Unassembled WGS sequence"/>
</dbReference>
<evidence type="ECO:0000313" key="2">
    <source>
        <dbReference type="EMBL" id="TYC50908.1"/>
    </source>
</evidence>
<dbReference type="Gene3D" id="1.10.260.40">
    <property type="entry name" value="lambda repressor-like DNA-binding domains"/>
    <property type="match status" value="1"/>
</dbReference>
<organism evidence="2 3">
    <name type="scientific">Weissella muntiaci</name>
    <dbReference type="NCBI Taxonomy" id="2508881"/>
    <lineage>
        <taxon>Bacteria</taxon>
        <taxon>Bacillati</taxon>
        <taxon>Bacillota</taxon>
        <taxon>Bacilli</taxon>
        <taxon>Lactobacillales</taxon>
        <taxon>Lactobacillaceae</taxon>
        <taxon>Weissella</taxon>
    </lineage>
</organism>
<keyword evidence="3" id="KW-1185">Reference proteome</keyword>
<dbReference type="SMART" id="SM00530">
    <property type="entry name" value="HTH_XRE"/>
    <property type="match status" value="1"/>
</dbReference>
<dbReference type="InterPro" id="IPR010982">
    <property type="entry name" value="Lambda_DNA-bd_dom_sf"/>
</dbReference>
<dbReference type="InterPro" id="IPR001387">
    <property type="entry name" value="Cro/C1-type_HTH"/>
</dbReference>
<dbReference type="PROSITE" id="PS50943">
    <property type="entry name" value="HTH_CROC1"/>
    <property type="match status" value="1"/>
</dbReference>
<proteinExistence type="predicted"/>
<evidence type="ECO:0000259" key="1">
    <source>
        <dbReference type="PROSITE" id="PS50943"/>
    </source>
</evidence>
<protein>
    <submittedName>
        <fullName evidence="2">XRE family transcriptional regulator</fullName>
    </submittedName>
</protein>
<gene>
    <name evidence="2" type="ORF">ESZ50_01440</name>
</gene>
<dbReference type="SUPFAM" id="SSF47413">
    <property type="entry name" value="lambda repressor-like DNA-binding domains"/>
    <property type="match status" value="1"/>
</dbReference>
<dbReference type="Pfam" id="PF01381">
    <property type="entry name" value="HTH_3"/>
    <property type="match status" value="1"/>
</dbReference>
<sequence>MTLVGRIKMVAKQQGVSLKVLATRAGLAENAIYRWDTNNPRSENLQKVADILSVSVDYLLGNTNEKKSASKDAGREVNIDDNTVILKFNGIELDDEYRQYIIDDIKKLRKLRGQD</sequence>
<evidence type="ECO:0000313" key="3">
    <source>
        <dbReference type="Proteomes" id="UP000371977"/>
    </source>
</evidence>
<dbReference type="EMBL" id="SDGZ01000004">
    <property type="protein sequence ID" value="TYC50908.1"/>
    <property type="molecule type" value="Genomic_DNA"/>
</dbReference>
<dbReference type="GO" id="GO:0003677">
    <property type="term" value="F:DNA binding"/>
    <property type="evidence" value="ECO:0007669"/>
    <property type="project" value="InterPro"/>
</dbReference>
<dbReference type="CDD" id="cd00093">
    <property type="entry name" value="HTH_XRE"/>
    <property type="match status" value="1"/>
</dbReference>